<comment type="similarity">
    <text evidence="1">Belongs to the CutC family.</text>
</comment>
<proteinExistence type="inferred from homology"/>
<sequence length="276" mass="29382">MAKSSTITLEVCVDSVDSAINALKGGADRLEICANLGVGGGTTPSLGLVKCIENVCDELGKDADLVVMIRPRIGDFVYSANEVLAMKADIEEFAGCRRVKGVVFGALTPTGTVDVEVTRSLASLSGDRGLQVCFHRAFDMLEDQEQALRDLSCVPGITRILTSGGSPQAPSAITVLKNLCVLRSTLTTDSFRMQLMPGSGLNASTLPDILRVLLPLGVRDVHLSGGAWRSGRAQFQKENMGMGAGGKHDWDVWTTAEEKVHAARAICDSLWEENCG</sequence>
<reference evidence="3 4" key="1">
    <citation type="submission" date="2015-04" db="EMBL/GenBank/DDBJ databases">
        <title>Complete genome sequence of Schizopora paradoxa KUC8140, a cosmopolitan wood degrader in East Asia.</title>
        <authorList>
            <consortium name="DOE Joint Genome Institute"/>
            <person name="Min B."/>
            <person name="Park H."/>
            <person name="Jang Y."/>
            <person name="Kim J.-J."/>
            <person name="Kim K.H."/>
            <person name="Pangilinan J."/>
            <person name="Lipzen A."/>
            <person name="Riley R."/>
            <person name="Grigoriev I.V."/>
            <person name="Spatafora J.W."/>
            <person name="Choi I.-G."/>
        </authorList>
    </citation>
    <scope>NUCLEOTIDE SEQUENCE [LARGE SCALE GENOMIC DNA]</scope>
    <source>
        <strain evidence="3 4">KUC8140</strain>
    </source>
</reference>
<dbReference type="Gene3D" id="3.20.20.380">
    <property type="entry name" value="Copper homeostasis (CutC) domain"/>
    <property type="match status" value="1"/>
</dbReference>
<evidence type="ECO:0000256" key="1">
    <source>
        <dbReference type="ARBA" id="ARBA00007768"/>
    </source>
</evidence>
<evidence type="ECO:0000313" key="3">
    <source>
        <dbReference type="EMBL" id="KLO06779.1"/>
    </source>
</evidence>
<evidence type="ECO:0000313" key="4">
    <source>
        <dbReference type="Proteomes" id="UP000053477"/>
    </source>
</evidence>
<dbReference type="InterPro" id="IPR036822">
    <property type="entry name" value="CutC-like_dom_sf"/>
</dbReference>
<dbReference type="OrthoDB" id="7392499at2759"/>
<dbReference type="PANTHER" id="PTHR12598">
    <property type="entry name" value="COPPER HOMEOSTASIS PROTEIN CUTC"/>
    <property type="match status" value="1"/>
</dbReference>
<dbReference type="STRING" id="27342.A0A0H2R4L4"/>
<dbReference type="InterPro" id="IPR005627">
    <property type="entry name" value="CutC-like"/>
</dbReference>
<organism evidence="3 4">
    <name type="scientific">Schizopora paradoxa</name>
    <dbReference type="NCBI Taxonomy" id="27342"/>
    <lineage>
        <taxon>Eukaryota</taxon>
        <taxon>Fungi</taxon>
        <taxon>Dikarya</taxon>
        <taxon>Basidiomycota</taxon>
        <taxon>Agaricomycotina</taxon>
        <taxon>Agaricomycetes</taxon>
        <taxon>Hymenochaetales</taxon>
        <taxon>Schizoporaceae</taxon>
        <taxon>Schizopora</taxon>
    </lineage>
</organism>
<dbReference type="AlphaFoldDB" id="A0A0H2R4L4"/>
<dbReference type="GO" id="GO:0005507">
    <property type="term" value="F:copper ion binding"/>
    <property type="evidence" value="ECO:0007669"/>
    <property type="project" value="TreeGrafter"/>
</dbReference>
<dbReference type="Pfam" id="PF03932">
    <property type="entry name" value="CutC"/>
    <property type="match status" value="1"/>
</dbReference>
<name>A0A0H2R4L4_9AGAM</name>
<keyword evidence="4" id="KW-1185">Reference proteome</keyword>
<dbReference type="PANTHER" id="PTHR12598:SF0">
    <property type="entry name" value="COPPER HOMEOSTASIS PROTEIN CUTC HOMOLOG"/>
    <property type="match status" value="1"/>
</dbReference>
<dbReference type="HAMAP" id="MF_00795">
    <property type="entry name" value="CutC"/>
    <property type="match status" value="1"/>
</dbReference>
<accession>A0A0H2R4L4</accession>
<gene>
    <name evidence="3" type="ORF">SCHPADRAFT_1002124</name>
</gene>
<protein>
    <recommendedName>
        <fullName evidence="2">Copper homeostasis protein cutC homolog</fullName>
    </recommendedName>
</protein>
<dbReference type="InParanoid" id="A0A0H2R4L4"/>
<dbReference type="Proteomes" id="UP000053477">
    <property type="component" value="Unassembled WGS sequence"/>
</dbReference>
<dbReference type="EMBL" id="KQ086181">
    <property type="protein sequence ID" value="KLO06779.1"/>
    <property type="molecule type" value="Genomic_DNA"/>
</dbReference>
<evidence type="ECO:0000256" key="2">
    <source>
        <dbReference type="ARBA" id="ARBA00019014"/>
    </source>
</evidence>
<dbReference type="SUPFAM" id="SSF110395">
    <property type="entry name" value="CutC-like"/>
    <property type="match status" value="1"/>
</dbReference>